<feature type="transmembrane region" description="Helical" evidence="1">
    <location>
        <begin position="128"/>
        <end position="151"/>
    </location>
</feature>
<dbReference type="HOGENOM" id="CLU_1529702_0_0_0"/>
<feature type="transmembrane region" description="Helical" evidence="1">
    <location>
        <begin position="95"/>
        <end position="116"/>
    </location>
</feature>
<accession>A3ZUY1</accession>
<dbReference type="EMBL" id="AANZ01000013">
    <property type="protein sequence ID" value="EAQ79717.1"/>
    <property type="molecule type" value="Genomic_DNA"/>
</dbReference>
<dbReference type="Proteomes" id="UP000004358">
    <property type="component" value="Unassembled WGS sequence"/>
</dbReference>
<organism evidence="2 3">
    <name type="scientific">Blastopirellula marina DSM 3645</name>
    <dbReference type="NCBI Taxonomy" id="314230"/>
    <lineage>
        <taxon>Bacteria</taxon>
        <taxon>Pseudomonadati</taxon>
        <taxon>Planctomycetota</taxon>
        <taxon>Planctomycetia</taxon>
        <taxon>Pirellulales</taxon>
        <taxon>Pirellulaceae</taxon>
        <taxon>Blastopirellula</taxon>
    </lineage>
</organism>
<dbReference type="eggNOG" id="ENOG5033CED">
    <property type="taxonomic scope" value="Bacteria"/>
</dbReference>
<reference evidence="2 3" key="1">
    <citation type="submission" date="2006-02" db="EMBL/GenBank/DDBJ databases">
        <authorList>
            <person name="Amann R."/>
            <person name="Ferriera S."/>
            <person name="Johnson J."/>
            <person name="Kravitz S."/>
            <person name="Halpern A."/>
            <person name="Remington K."/>
            <person name="Beeson K."/>
            <person name="Tran B."/>
            <person name="Rogers Y.-H."/>
            <person name="Friedman R."/>
            <person name="Venter J.C."/>
        </authorList>
    </citation>
    <scope>NUCLEOTIDE SEQUENCE [LARGE SCALE GENOMIC DNA]</scope>
    <source>
        <strain evidence="2 3">DSM 3645</strain>
    </source>
</reference>
<name>A3ZUY1_9BACT</name>
<keyword evidence="1" id="KW-1133">Transmembrane helix</keyword>
<evidence type="ECO:0000313" key="3">
    <source>
        <dbReference type="Proteomes" id="UP000004358"/>
    </source>
</evidence>
<evidence type="ECO:0000313" key="2">
    <source>
        <dbReference type="EMBL" id="EAQ79717.1"/>
    </source>
</evidence>
<sequence length="175" mass="19637">MSDLHSLILSIWPTPEFQQWFIDCYRDAIRSSMFTGFLSLSGFLLSATTFIVIQMKNEVFDRPEYLERYRVSQKHASKSNSKSTVYGPLKRLSKILTSTICISLFASVAQITIGLIGTFETVLFCYSVALIAIGFVFFVLWLIACNLSAWFKDLDERAEDKLAASSSGGSVLKSN</sequence>
<comment type="caution">
    <text evidence="2">The sequence shown here is derived from an EMBL/GenBank/DDBJ whole genome shotgun (WGS) entry which is preliminary data.</text>
</comment>
<gene>
    <name evidence="2" type="ORF">DSM3645_24450</name>
</gene>
<protein>
    <submittedName>
        <fullName evidence="2">Uncharacterized protein</fullName>
    </submittedName>
</protein>
<feature type="transmembrane region" description="Helical" evidence="1">
    <location>
        <begin position="33"/>
        <end position="53"/>
    </location>
</feature>
<dbReference type="AlphaFoldDB" id="A3ZUY1"/>
<dbReference type="STRING" id="314230.DSM3645_24450"/>
<evidence type="ECO:0000256" key="1">
    <source>
        <dbReference type="SAM" id="Phobius"/>
    </source>
</evidence>
<keyword evidence="1" id="KW-0472">Membrane</keyword>
<keyword evidence="1" id="KW-0812">Transmembrane</keyword>
<proteinExistence type="predicted"/>